<evidence type="ECO:0000313" key="1">
    <source>
        <dbReference type="EMBL" id="CAH1427561.1"/>
    </source>
</evidence>
<name>A0AAU9MPU4_9ASTR</name>
<accession>A0AAU9MPU4</accession>
<reference evidence="1 2" key="1">
    <citation type="submission" date="2022-01" db="EMBL/GenBank/DDBJ databases">
        <authorList>
            <person name="Xiong W."/>
            <person name="Schranz E."/>
        </authorList>
    </citation>
    <scope>NUCLEOTIDE SEQUENCE [LARGE SCALE GENOMIC DNA]</scope>
</reference>
<dbReference type="AlphaFoldDB" id="A0AAU9MPU4"/>
<evidence type="ECO:0000313" key="2">
    <source>
        <dbReference type="Proteomes" id="UP001157418"/>
    </source>
</evidence>
<dbReference type="EMBL" id="CAKMRJ010002223">
    <property type="protein sequence ID" value="CAH1427561.1"/>
    <property type="molecule type" value="Genomic_DNA"/>
</dbReference>
<keyword evidence="2" id="KW-1185">Reference proteome</keyword>
<dbReference type="Proteomes" id="UP001157418">
    <property type="component" value="Unassembled WGS sequence"/>
</dbReference>
<proteinExistence type="predicted"/>
<sequence length="113" mass="13445">MASRSRRNQPGTRPEFPWYSFPRDVAPAVHARWTAKLELLRKRRVHVPAVVDWYWVGQSGLMDVVESYFDKLFNGVDGQFMCLGWRQIFEIQEVVYTESIHGFFYKKGWDICR</sequence>
<organism evidence="1 2">
    <name type="scientific">Lactuca virosa</name>
    <dbReference type="NCBI Taxonomy" id="75947"/>
    <lineage>
        <taxon>Eukaryota</taxon>
        <taxon>Viridiplantae</taxon>
        <taxon>Streptophyta</taxon>
        <taxon>Embryophyta</taxon>
        <taxon>Tracheophyta</taxon>
        <taxon>Spermatophyta</taxon>
        <taxon>Magnoliopsida</taxon>
        <taxon>eudicotyledons</taxon>
        <taxon>Gunneridae</taxon>
        <taxon>Pentapetalae</taxon>
        <taxon>asterids</taxon>
        <taxon>campanulids</taxon>
        <taxon>Asterales</taxon>
        <taxon>Asteraceae</taxon>
        <taxon>Cichorioideae</taxon>
        <taxon>Cichorieae</taxon>
        <taxon>Lactucinae</taxon>
        <taxon>Lactuca</taxon>
    </lineage>
</organism>
<comment type="caution">
    <text evidence="1">The sequence shown here is derived from an EMBL/GenBank/DDBJ whole genome shotgun (WGS) entry which is preliminary data.</text>
</comment>
<gene>
    <name evidence="1" type="ORF">LVIROSA_LOCUS14559</name>
</gene>
<protein>
    <submittedName>
        <fullName evidence="1">Uncharacterized protein</fullName>
    </submittedName>
</protein>